<dbReference type="RefSeq" id="WP_013320783.1">
    <property type="nucleotide sequence ID" value="NC_014501.1"/>
</dbReference>
<evidence type="ECO:0000313" key="2">
    <source>
        <dbReference type="Proteomes" id="UP000008206"/>
    </source>
</evidence>
<keyword evidence="2" id="KW-1185">Reference proteome</keyword>
<dbReference type="Proteomes" id="UP000008206">
    <property type="component" value="Chromosome"/>
</dbReference>
<organism evidence="1 2">
    <name type="scientific">Gloeothece verrucosa (strain PCC 7822)</name>
    <name type="common">Cyanothece sp. (strain PCC 7822)</name>
    <dbReference type="NCBI Taxonomy" id="497965"/>
    <lineage>
        <taxon>Bacteria</taxon>
        <taxon>Bacillati</taxon>
        <taxon>Cyanobacteriota</taxon>
        <taxon>Cyanophyceae</taxon>
        <taxon>Oscillatoriophycideae</taxon>
        <taxon>Chroococcales</taxon>
        <taxon>Aphanothecaceae</taxon>
        <taxon>Gloeothece</taxon>
        <taxon>Gloeothece verrucosa</taxon>
    </lineage>
</organism>
<gene>
    <name evidence="1" type="ordered locus">Cyan7822_0637</name>
</gene>
<dbReference type="HOGENOM" id="CLU_2896566_0_0_3"/>
<proteinExistence type="predicted"/>
<sequence length="62" mass="7071">MTNQPLSEHETTFVAIQLKNGETVKVSIDELEDFWTANADEIKITYGKPRRPRHKTAVATDK</sequence>
<reference evidence="2" key="1">
    <citation type="journal article" date="2011" name="MBio">
        <title>Novel metabolic attributes of the genus Cyanothece, comprising a group of unicellular nitrogen-fixing Cyanobacteria.</title>
        <authorList>
            <person name="Bandyopadhyay A."/>
            <person name="Elvitigala T."/>
            <person name="Welsh E."/>
            <person name="Stockel J."/>
            <person name="Liberton M."/>
            <person name="Min H."/>
            <person name="Sherman L.A."/>
            <person name="Pakrasi H.B."/>
        </authorList>
    </citation>
    <scope>NUCLEOTIDE SEQUENCE [LARGE SCALE GENOMIC DNA]</scope>
    <source>
        <strain evidence="2">PCC 7822</strain>
    </source>
</reference>
<protein>
    <submittedName>
        <fullName evidence="1">Uncharacterized protein</fullName>
    </submittedName>
</protein>
<dbReference type="EMBL" id="CP002198">
    <property type="protein sequence ID" value="ADN12673.1"/>
    <property type="molecule type" value="Genomic_DNA"/>
</dbReference>
<dbReference type="KEGG" id="cyj:Cyan7822_0637"/>
<name>E0U9I1_GLOV7</name>
<evidence type="ECO:0000313" key="1">
    <source>
        <dbReference type="EMBL" id="ADN12673.1"/>
    </source>
</evidence>
<accession>E0U9I1</accession>
<dbReference type="AlphaFoldDB" id="E0U9I1"/>